<dbReference type="InterPro" id="IPR039523">
    <property type="entry name" value="RimK-rel_E_lig_ATP-grasp"/>
</dbReference>
<comment type="caution">
    <text evidence="2">The sequence shown here is derived from an EMBL/GenBank/DDBJ whole genome shotgun (WGS) entry which is preliminary data.</text>
</comment>
<gene>
    <name evidence="2" type="ORF">CDO51_00815</name>
</gene>
<dbReference type="RefSeq" id="WP_089022401.1">
    <property type="nucleotide sequence ID" value="NZ_NIQC01000001.1"/>
</dbReference>
<dbReference type="AlphaFoldDB" id="A0A226C3H0"/>
<proteinExistence type="predicted"/>
<dbReference type="Pfam" id="PF14397">
    <property type="entry name" value="ATPgrasp_ST"/>
    <property type="match status" value="1"/>
</dbReference>
<name>A0A226C3H0_9FIRM</name>
<evidence type="ECO:0000259" key="1">
    <source>
        <dbReference type="Pfam" id="PF14397"/>
    </source>
</evidence>
<dbReference type="OrthoDB" id="8736147at2"/>
<protein>
    <recommendedName>
        <fullName evidence="1">Alpha-L-glutamate ligase-related protein ATP-grasp domain-containing protein</fullName>
    </recommendedName>
</protein>
<reference evidence="2 3" key="1">
    <citation type="submission" date="2017-06" db="EMBL/GenBank/DDBJ databases">
        <title>Draft Genome Sequence of Natranaerobius trueperi halophilic, alkalithermophilic bacteria from soda lakes.</title>
        <authorList>
            <person name="Zhao B."/>
        </authorList>
    </citation>
    <scope>NUCLEOTIDE SEQUENCE [LARGE SCALE GENOMIC DNA]</scope>
    <source>
        <strain evidence="2 3">DSM 18760</strain>
    </source>
</reference>
<evidence type="ECO:0000313" key="2">
    <source>
        <dbReference type="EMBL" id="OWZ84977.1"/>
    </source>
</evidence>
<feature type="domain" description="Alpha-L-glutamate ligase-related protein ATP-grasp" evidence="1">
    <location>
        <begin position="77"/>
        <end position="317"/>
    </location>
</feature>
<sequence length="347" mass="39940">MLNLIKDDERKDWFLILKEMSQLLIKDKTLPVHYFTKFLYRKNVANINNYLSFKNEGIIMKNCYRSTPDFVDRIASDKLLFHLYTQKLSLNTPQLVGWTIGKENFINNQQEITKVSKTEMRELLRKAIKKHGSIFCKPFRGKGGTGCFSLSEDNIDKLKLSDLNHYIYEAEIKQHSKVNEIYPNSLNTIRIITFYNNDKLSIMAGLMRFGANNSKVDNASLGGMFVPIDIENKKLTQFGYSHLHHGGYKYSYHPDTKTTFNNFKIPYFNKTLQLINDSITLFPATLVGWDIGITESGPILVEVNSLPGLMAADISYGGLKSHPDFESLRNFVNNYGKEIKRQTVFNN</sequence>
<keyword evidence="3" id="KW-1185">Reference proteome</keyword>
<organism evidence="2 3">
    <name type="scientific">Natranaerobius trueperi</name>
    <dbReference type="NCBI Taxonomy" id="759412"/>
    <lineage>
        <taxon>Bacteria</taxon>
        <taxon>Bacillati</taxon>
        <taxon>Bacillota</taxon>
        <taxon>Clostridia</taxon>
        <taxon>Natranaerobiales</taxon>
        <taxon>Natranaerobiaceae</taxon>
        <taxon>Natranaerobius</taxon>
    </lineage>
</organism>
<dbReference type="EMBL" id="NIQC01000001">
    <property type="protein sequence ID" value="OWZ84977.1"/>
    <property type="molecule type" value="Genomic_DNA"/>
</dbReference>
<accession>A0A226C3H0</accession>
<evidence type="ECO:0000313" key="3">
    <source>
        <dbReference type="Proteomes" id="UP000214588"/>
    </source>
</evidence>
<dbReference type="SUPFAM" id="SSF56059">
    <property type="entry name" value="Glutathione synthetase ATP-binding domain-like"/>
    <property type="match status" value="1"/>
</dbReference>
<dbReference type="Proteomes" id="UP000214588">
    <property type="component" value="Unassembled WGS sequence"/>
</dbReference>